<evidence type="ECO:0008006" key="9">
    <source>
        <dbReference type="Google" id="ProtNLM"/>
    </source>
</evidence>
<dbReference type="GO" id="GO:0004252">
    <property type="term" value="F:serine-type endopeptidase activity"/>
    <property type="evidence" value="ECO:0007669"/>
    <property type="project" value="InterPro"/>
</dbReference>
<evidence type="ECO:0000256" key="5">
    <source>
        <dbReference type="SAM" id="MobiDB-lite"/>
    </source>
</evidence>
<dbReference type="SUPFAM" id="SSF51306">
    <property type="entry name" value="LexA/Signal peptidase"/>
    <property type="match status" value="1"/>
</dbReference>
<dbReference type="AlphaFoldDB" id="A0A830EI94"/>
<dbReference type="Proteomes" id="UP000653099">
    <property type="component" value="Unassembled WGS sequence"/>
</dbReference>
<evidence type="ECO:0000313" key="7">
    <source>
        <dbReference type="EMBL" id="GGJ14207.1"/>
    </source>
</evidence>
<accession>A0A830EI94</accession>
<sequence>MTDESGDPNAPSDDDRDGSPEPRPASGDRPDGSSPLGHDGDGVRGRDVDGHSGDHGRDGRSRSTRASDSHRESETPPTPEPGSRAAGREERFLTRFRTARSGPLLFIRETLYSAIGVLAVGLLLFAISGVWPPMVAVESGSMEPEMQRGDLIFVTDPERFTPGYAQAGIVTVEVGTQEGYRSFDGNGSVIIYDPPDRAGSPIIHRAHFRVEAGENWYDRADPAYLNADDCESLSNCPAPHDGFITKGDANARYDQASNIAGPVQPEWVRGTARLRIPYLGYIRLRLAGLIAA</sequence>
<keyword evidence="3 6" id="KW-1133">Transmembrane helix</keyword>
<keyword evidence="2 6" id="KW-0812">Transmembrane</keyword>
<dbReference type="GO" id="GO:0016020">
    <property type="term" value="C:membrane"/>
    <property type="evidence" value="ECO:0007669"/>
    <property type="project" value="UniProtKB-SubCell"/>
</dbReference>
<gene>
    <name evidence="7" type="ORF">GCM10008995_25120</name>
</gene>
<evidence type="ECO:0000256" key="1">
    <source>
        <dbReference type="ARBA" id="ARBA00004370"/>
    </source>
</evidence>
<comment type="caution">
    <text evidence="7">The sequence shown here is derived from an EMBL/GenBank/DDBJ whole genome shotgun (WGS) entry which is preliminary data.</text>
</comment>
<evidence type="ECO:0000256" key="3">
    <source>
        <dbReference type="ARBA" id="ARBA00022989"/>
    </source>
</evidence>
<dbReference type="PANTHER" id="PTHR10806">
    <property type="entry name" value="SIGNAL PEPTIDASE COMPLEX CATALYTIC SUBUNIT SEC11"/>
    <property type="match status" value="1"/>
</dbReference>
<name>A0A830EI94_9EURY</name>
<comment type="subcellular location">
    <subcellularLocation>
        <location evidence="1">Membrane</location>
    </subcellularLocation>
</comment>
<reference evidence="7" key="1">
    <citation type="journal article" date="2014" name="Int. J. Syst. Evol. Microbiol.">
        <title>Complete genome sequence of Corynebacterium casei LMG S-19264T (=DSM 44701T), isolated from a smear-ripened cheese.</title>
        <authorList>
            <consortium name="US DOE Joint Genome Institute (JGI-PGF)"/>
            <person name="Walter F."/>
            <person name="Albersmeier A."/>
            <person name="Kalinowski J."/>
            <person name="Ruckert C."/>
        </authorList>
    </citation>
    <scope>NUCLEOTIDE SEQUENCE</scope>
    <source>
        <strain evidence="7">JCM 14359</strain>
    </source>
</reference>
<evidence type="ECO:0000313" key="8">
    <source>
        <dbReference type="Proteomes" id="UP000653099"/>
    </source>
</evidence>
<feature type="transmembrane region" description="Helical" evidence="6">
    <location>
        <begin position="110"/>
        <end position="131"/>
    </location>
</feature>
<feature type="region of interest" description="Disordered" evidence="5">
    <location>
        <begin position="1"/>
        <end position="89"/>
    </location>
</feature>
<dbReference type="RefSeq" id="WP_394354612.1">
    <property type="nucleotide sequence ID" value="NZ_BMOC01000018.1"/>
</dbReference>
<dbReference type="GO" id="GO:0006465">
    <property type="term" value="P:signal peptide processing"/>
    <property type="evidence" value="ECO:0007669"/>
    <property type="project" value="InterPro"/>
</dbReference>
<dbReference type="PANTHER" id="PTHR10806:SF6">
    <property type="entry name" value="SIGNAL PEPTIDASE COMPLEX CATALYTIC SUBUNIT SEC11"/>
    <property type="match status" value="1"/>
</dbReference>
<dbReference type="EMBL" id="BMOC01000018">
    <property type="protein sequence ID" value="GGJ14207.1"/>
    <property type="molecule type" value="Genomic_DNA"/>
</dbReference>
<evidence type="ECO:0000256" key="2">
    <source>
        <dbReference type="ARBA" id="ARBA00022692"/>
    </source>
</evidence>
<protein>
    <recommendedName>
        <fullName evidence="9">S26 family signal peptidase</fullName>
    </recommendedName>
</protein>
<proteinExistence type="predicted"/>
<organism evidence="7 8">
    <name type="scientific">Halobellus salinus</name>
    <dbReference type="NCBI Taxonomy" id="931585"/>
    <lineage>
        <taxon>Archaea</taxon>
        <taxon>Methanobacteriati</taxon>
        <taxon>Methanobacteriota</taxon>
        <taxon>Stenosarchaea group</taxon>
        <taxon>Halobacteria</taxon>
        <taxon>Halobacteriales</taxon>
        <taxon>Haloferacaceae</taxon>
        <taxon>Halobellus</taxon>
    </lineage>
</organism>
<feature type="compositionally biased region" description="Basic and acidic residues" evidence="5">
    <location>
        <begin position="38"/>
        <end position="74"/>
    </location>
</feature>
<dbReference type="InterPro" id="IPR001733">
    <property type="entry name" value="Peptidase_S26B"/>
</dbReference>
<dbReference type="InterPro" id="IPR019533">
    <property type="entry name" value="Peptidase_S26"/>
</dbReference>
<reference evidence="7" key="2">
    <citation type="submission" date="2020-09" db="EMBL/GenBank/DDBJ databases">
        <authorList>
            <person name="Sun Q."/>
            <person name="Ohkuma M."/>
        </authorList>
    </citation>
    <scope>NUCLEOTIDE SEQUENCE</scope>
    <source>
        <strain evidence="7">JCM 14359</strain>
    </source>
</reference>
<evidence type="ECO:0000256" key="4">
    <source>
        <dbReference type="ARBA" id="ARBA00023136"/>
    </source>
</evidence>
<keyword evidence="4 6" id="KW-0472">Membrane</keyword>
<dbReference type="InterPro" id="IPR036286">
    <property type="entry name" value="LexA/Signal_pep-like_sf"/>
</dbReference>
<evidence type="ECO:0000256" key="6">
    <source>
        <dbReference type="SAM" id="Phobius"/>
    </source>
</evidence>
<keyword evidence="8" id="KW-1185">Reference proteome</keyword>
<feature type="compositionally biased region" description="Acidic residues" evidence="5">
    <location>
        <begin position="1"/>
        <end position="16"/>
    </location>
</feature>
<dbReference type="CDD" id="cd06530">
    <property type="entry name" value="S26_SPase_I"/>
    <property type="match status" value="1"/>
</dbReference>